<reference evidence="2" key="1">
    <citation type="journal article" date="2020" name="Ecol. Evol.">
        <title>Genome structure and content of the rice root-knot nematode (Meloidogyne graminicola).</title>
        <authorList>
            <person name="Phan N.T."/>
            <person name="Danchin E.G.J."/>
            <person name="Klopp C."/>
            <person name="Perfus-Barbeoch L."/>
            <person name="Kozlowski D.K."/>
            <person name="Koutsovoulos G.D."/>
            <person name="Lopez-Roques C."/>
            <person name="Bouchez O."/>
            <person name="Zahm M."/>
            <person name="Besnard G."/>
            <person name="Bellafiore S."/>
        </authorList>
    </citation>
    <scope>NUCLEOTIDE SEQUENCE</scope>
    <source>
        <strain evidence="2">VN-18</strain>
    </source>
</reference>
<proteinExistence type="predicted"/>
<comment type="caution">
    <text evidence="2">The sequence shown here is derived from an EMBL/GenBank/DDBJ whole genome shotgun (WGS) entry which is preliminary data.</text>
</comment>
<keyword evidence="1" id="KW-1133">Transmembrane helix</keyword>
<accession>A0A8S9Z7F5</accession>
<gene>
    <name evidence="2" type="ORF">Mgra_00009606</name>
</gene>
<dbReference type="Proteomes" id="UP000605970">
    <property type="component" value="Unassembled WGS sequence"/>
</dbReference>
<sequence>EKSPILNQNKISFSGFIINILININIFQYLNSFLIIVSVKINLVELSKGQQSTIFIPAQPHEINEIEISMMFQNASSHVPNYYEPAASRAILCQKVECTPSVNLQPPTPIPYEYENIENFLEGPQFEHEFIGENCMEGPNQYVETPTH</sequence>
<evidence type="ECO:0000313" key="2">
    <source>
        <dbReference type="EMBL" id="KAF7627123.1"/>
    </source>
</evidence>
<feature type="non-terminal residue" evidence="2">
    <location>
        <position position="148"/>
    </location>
</feature>
<protein>
    <submittedName>
        <fullName evidence="2">Uncharacterized protein</fullName>
    </submittedName>
</protein>
<dbReference type="EMBL" id="JABEBT010000168">
    <property type="protein sequence ID" value="KAF7627123.1"/>
    <property type="molecule type" value="Genomic_DNA"/>
</dbReference>
<keyword evidence="1" id="KW-0812">Transmembrane</keyword>
<evidence type="ECO:0000313" key="3">
    <source>
        <dbReference type="Proteomes" id="UP000605970"/>
    </source>
</evidence>
<evidence type="ECO:0000256" key="1">
    <source>
        <dbReference type="SAM" id="Phobius"/>
    </source>
</evidence>
<organism evidence="2 3">
    <name type="scientific">Meloidogyne graminicola</name>
    <dbReference type="NCBI Taxonomy" id="189291"/>
    <lineage>
        <taxon>Eukaryota</taxon>
        <taxon>Metazoa</taxon>
        <taxon>Ecdysozoa</taxon>
        <taxon>Nematoda</taxon>
        <taxon>Chromadorea</taxon>
        <taxon>Rhabditida</taxon>
        <taxon>Tylenchina</taxon>
        <taxon>Tylenchomorpha</taxon>
        <taxon>Tylenchoidea</taxon>
        <taxon>Meloidogynidae</taxon>
        <taxon>Meloidogyninae</taxon>
        <taxon>Meloidogyne</taxon>
    </lineage>
</organism>
<dbReference type="AlphaFoldDB" id="A0A8S9Z7F5"/>
<name>A0A8S9Z7F5_9BILA</name>
<keyword evidence="1" id="KW-0472">Membrane</keyword>
<keyword evidence="3" id="KW-1185">Reference proteome</keyword>
<feature type="transmembrane region" description="Helical" evidence="1">
    <location>
        <begin position="16"/>
        <end position="39"/>
    </location>
</feature>